<keyword evidence="6" id="KW-0812">Transmembrane</keyword>
<sequence length="709" mass="73709">MPGYSIVDVVGRGGFGVVYRAVQVTVDREVAIKVDSRVVLDEDDRRRFLREARAAGRLSGHPHVVDLYDAGVLPDGRPYLVMELCTGGSLFDRLQDAGPLPVAEACALGVKIADALTAAHEVGVLHRDIKPANILVNRYSMYGLADFGLAALAEPGRESSASLTALTPAYAPPEAFRQEKPTAQADVYALAATLHALITGRPPRFPEAGVPSLPEIIRLHDEPVPALPGVPEAVTAVLLKALATDPAQRHASAADFRDALAAAALEADTATPATPAGTATPGTAATPAGADPAETADSAAGGDPAETTDSASAATVLVGPDDPGPTRSFGFGPRRDEEATLGRVIAPEPAADPPEEVTELVEGRRPRRWRTLGRGVVAAAAAVVLVAAGITWIVVSNLDGDVRQAGVLDVPNSPDATDGATDILLVGSDSRTDTNGTPLSDDVLRQLRTEQSPGSNTDTVLLVRVPDDGRRTVVVSIPRDVRVTMPAGGTGPLRKVFDSARTAPGREGDLAGRKALVQTVQELTGVRVDRFAEVNLHGFVLVSQAIGGVDVCLNAAVRDAGSGADFPAGHQSVSGADALSFLRQRNGLPRGELDHIARQQAFLGGLADKLLTARTLADPAAVADLVTALRKSMVIDESWDLLGFAAHLRDLTAADVRFGTIPVGTPVAAEDGVLPVDGQRVRTHVADLLTPPAEVATPATGRPDARCVN</sequence>
<dbReference type="AlphaFoldDB" id="K0JUK2"/>
<dbReference type="InterPro" id="IPR000719">
    <property type="entry name" value="Prot_kinase_dom"/>
</dbReference>
<keyword evidence="9" id="KW-1185">Reference proteome</keyword>
<name>K0JUK2_SACES</name>
<feature type="region of interest" description="Disordered" evidence="5">
    <location>
        <begin position="271"/>
        <end position="334"/>
    </location>
</feature>
<dbReference type="SUPFAM" id="SSF56112">
    <property type="entry name" value="Protein kinase-like (PK-like)"/>
    <property type="match status" value="1"/>
</dbReference>
<dbReference type="PANTHER" id="PTHR33392">
    <property type="entry name" value="POLYISOPRENYL-TEICHOIC ACID--PEPTIDOGLYCAN TEICHOIC ACID TRANSFERASE TAGU"/>
    <property type="match status" value="1"/>
</dbReference>
<keyword evidence="2 4" id="KW-0547">Nucleotide-binding</keyword>
<evidence type="ECO:0000313" key="8">
    <source>
        <dbReference type="EMBL" id="CCH29581.1"/>
    </source>
</evidence>
<protein>
    <recommendedName>
        <fullName evidence="7">Protein kinase domain-containing protein</fullName>
    </recommendedName>
</protein>
<gene>
    <name evidence="8" type="ordered locus">BN6_22600</name>
</gene>
<feature type="domain" description="Protein kinase" evidence="7">
    <location>
        <begin position="4"/>
        <end position="261"/>
    </location>
</feature>
<dbReference type="PROSITE" id="PS00108">
    <property type="entry name" value="PROTEIN_KINASE_ST"/>
    <property type="match status" value="1"/>
</dbReference>
<evidence type="ECO:0000259" key="7">
    <source>
        <dbReference type="PROSITE" id="PS50011"/>
    </source>
</evidence>
<dbReference type="InterPro" id="IPR050922">
    <property type="entry name" value="LytR/CpsA/Psr_CW_biosynth"/>
</dbReference>
<accession>K0JUK2</accession>
<dbReference type="STRING" id="1179773.BN6_22600"/>
<evidence type="ECO:0000256" key="2">
    <source>
        <dbReference type="ARBA" id="ARBA00022741"/>
    </source>
</evidence>
<dbReference type="PANTHER" id="PTHR33392:SF6">
    <property type="entry name" value="POLYISOPRENYL-TEICHOIC ACID--PEPTIDOGLYCAN TEICHOIC ACID TRANSFERASE TAGU"/>
    <property type="match status" value="1"/>
</dbReference>
<dbReference type="PROSITE" id="PS00107">
    <property type="entry name" value="PROTEIN_KINASE_ATP"/>
    <property type="match status" value="1"/>
</dbReference>
<evidence type="ECO:0000256" key="4">
    <source>
        <dbReference type="PROSITE-ProRule" id="PRU10141"/>
    </source>
</evidence>
<evidence type="ECO:0000256" key="1">
    <source>
        <dbReference type="ARBA" id="ARBA00006068"/>
    </source>
</evidence>
<dbReference type="eggNOG" id="COG1316">
    <property type="taxonomic scope" value="Bacteria"/>
</dbReference>
<dbReference type="Gene3D" id="3.30.200.20">
    <property type="entry name" value="Phosphorylase Kinase, domain 1"/>
    <property type="match status" value="1"/>
</dbReference>
<evidence type="ECO:0000256" key="3">
    <source>
        <dbReference type="ARBA" id="ARBA00022840"/>
    </source>
</evidence>
<evidence type="ECO:0000256" key="5">
    <source>
        <dbReference type="SAM" id="MobiDB-lite"/>
    </source>
</evidence>
<organism evidence="8 9">
    <name type="scientific">Saccharothrix espanaensis (strain ATCC 51144 / DSM 44229 / JCM 9112 / NBRC 15066 / NRRL 15764)</name>
    <dbReference type="NCBI Taxonomy" id="1179773"/>
    <lineage>
        <taxon>Bacteria</taxon>
        <taxon>Bacillati</taxon>
        <taxon>Actinomycetota</taxon>
        <taxon>Actinomycetes</taxon>
        <taxon>Pseudonocardiales</taxon>
        <taxon>Pseudonocardiaceae</taxon>
        <taxon>Saccharothrix</taxon>
    </lineage>
</organism>
<dbReference type="GO" id="GO:0004672">
    <property type="term" value="F:protein kinase activity"/>
    <property type="evidence" value="ECO:0007669"/>
    <property type="project" value="InterPro"/>
</dbReference>
<keyword evidence="3 4" id="KW-0067">ATP-binding</keyword>
<reference evidence="8 9" key="1">
    <citation type="journal article" date="2012" name="BMC Genomics">
        <title>Complete genome sequence of Saccharothrix espanaensis DSM 44229T and comparison to the other completely sequenced Pseudonocardiaceae.</title>
        <authorList>
            <person name="Strobel T."/>
            <person name="Al-Dilaimi A."/>
            <person name="Blom J."/>
            <person name="Gessner A."/>
            <person name="Kalinowski J."/>
            <person name="Luzhetska M."/>
            <person name="Puhler A."/>
            <person name="Szczepanowski R."/>
            <person name="Bechthold A."/>
            <person name="Ruckert C."/>
        </authorList>
    </citation>
    <scope>NUCLEOTIDE SEQUENCE [LARGE SCALE GENOMIC DNA]</scope>
    <source>
        <strain evidence="9">ATCC 51144 / DSM 44229 / JCM 9112 / NBRC 15066 / NRRL 15764</strain>
    </source>
</reference>
<keyword evidence="6" id="KW-1133">Transmembrane helix</keyword>
<dbReference type="CDD" id="cd14014">
    <property type="entry name" value="STKc_PknB_like"/>
    <property type="match status" value="1"/>
</dbReference>
<dbReference type="eggNOG" id="COG0515">
    <property type="taxonomic scope" value="Bacteria"/>
</dbReference>
<keyword evidence="6" id="KW-0472">Membrane</keyword>
<feature type="binding site" evidence="4">
    <location>
        <position position="33"/>
    </location>
    <ligand>
        <name>ATP</name>
        <dbReference type="ChEBI" id="CHEBI:30616"/>
    </ligand>
</feature>
<dbReference type="InterPro" id="IPR004474">
    <property type="entry name" value="LytR_CpsA_psr"/>
</dbReference>
<feature type="compositionally biased region" description="Low complexity" evidence="5">
    <location>
        <begin position="271"/>
        <end position="297"/>
    </location>
</feature>
<comment type="similarity">
    <text evidence="1">Belongs to the LytR/CpsA/Psr (LCP) family.</text>
</comment>
<dbReference type="Gene3D" id="3.40.630.190">
    <property type="entry name" value="LCP protein"/>
    <property type="match status" value="1"/>
</dbReference>
<dbReference type="PROSITE" id="PS50011">
    <property type="entry name" value="PROTEIN_KINASE_DOM"/>
    <property type="match status" value="1"/>
</dbReference>
<dbReference type="Gene3D" id="1.10.510.10">
    <property type="entry name" value="Transferase(Phosphotransferase) domain 1"/>
    <property type="match status" value="1"/>
</dbReference>
<dbReference type="NCBIfam" id="TIGR00350">
    <property type="entry name" value="lytR_cpsA_psr"/>
    <property type="match status" value="1"/>
</dbReference>
<dbReference type="EMBL" id="HE804045">
    <property type="protein sequence ID" value="CCH29581.1"/>
    <property type="molecule type" value="Genomic_DNA"/>
</dbReference>
<dbReference type="KEGG" id="sesp:BN6_22600"/>
<dbReference type="Pfam" id="PF03816">
    <property type="entry name" value="LytR_cpsA_psr"/>
    <property type="match status" value="1"/>
</dbReference>
<feature type="transmembrane region" description="Helical" evidence="6">
    <location>
        <begin position="375"/>
        <end position="395"/>
    </location>
</feature>
<dbReference type="SMART" id="SM00220">
    <property type="entry name" value="S_TKc"/>
    <property type="match status" value="1"/>
</dbReference>
<dbReference type="InterPro" id="IPR008271">
    <property type="entry name" value="Ser/Thr_kinase_AS"/>
</dbReference>
<evidence type="ECO:0000256" key="6">
    <source>
        <dbReference type="SAM" id="Phobius"/>
    </source>
</evidence>
<dbReference type="Pfam" id="PF00069">
    <property type="entry name" value="Pkinase"/>
    <property type="match status" value="1"/>
</dbReference>
<proteinExistence type="inferred from homology"/>
<dbReference type="GO" id="GO:0005524">
    <property type="term" value="F:ATP binding"/>
    <property type="evidence" value="ECO:0007669"/>
    <property type="project" value="UniProtKB-UniRule"/>
</dbReference>
<dbReference type="Proteomes" id="UP000006281">
    <property type="component" value="Chromosome"/>
</dbReference>
<dbReference type="InterPro" id="IPR017441">
    <property type="entry name" value="Protein_kinase_ATP_BS"/>
</dbReference>
<evidence type="ECO:0000313" key="9">
    <source>
        <dbReference type="Proteomes" id="UP000006281"/>
    </source>
</evidence>
<dbReference type="PATRIC" id="fig|1179773.3.peg.2254"/>
<dbReference type="InterPro" id="IPR011009">
    <property type="entry name" value="Kinase-like_dom_sf"/>
</dbReference>
<dbReference type="HOGENOM" id="CLU_389265_0_0_11"/>